<reference evidence="12" key="1">
    <citation type="submission" date="2009-01" db="EMBL/GenBank/DDBJ databases">
        <title>Complete sequence of chromosome Cyanothece sp. PCC 7425.</title>
        <authorList>
            <consortium name="US DOE Joint Genome Institute"/>
            <person name="Lucas S."/>
            <person name="Copeland A."/>
            <person name="Lapidus A."/>
            <person name="Glavina del Rio T."/>
            <person name="Dalin E."/>
            <person name="Tice H."/>
            <person name="Bruce D."/>
            <person name="Goodwin L."/>
            <person name="Pitluck S."/>
            <person name="Sims D."/>
            <person name="Meineke L."/>
            <person name="Brettin T."/>
            <person name="Detter J.C."/>
            <person name="Han C."/>
            <person name="Larimer F."/>
            <person name="Land M."/>
            <person name="Hauser L."/>
            <person name="Kyrpides N."/>
            <person name="Ovchinnikova G."/>
            <person name="Liberton M."/>
            <person name="Stoeckel J."/>
            <person name="Banerjee A."/>
            <person name="Singh A."/>
            <person name="Page L."/>
            <person name="Sato H."/>
            <person name="Zhao L."/>
            <person name="Sherman L."/>
            <person name="Pakrasi H."/>
            <person name="Richardson P."/>
        </authorList>
    </citation>
    <scope>NUCLEOTIDE SEQUENCE</scope>
    <source>
        <strain evidence="12">PCC 7425</strain>
    </source>
</reference>
<dbReference type="STRING" id="395961.Cyan7425_2237"/>
<comment type="catalytic activity">
    <reaction evidence="10">
        <text>nicotinate beta-D-ribonucleotide + ATP + H(+) = deamido-NAD(+) + diphosphate</text>
        <dbReference type="Rhea" id="RHEA:22860"/>
        <dbReference type="ChEBI" id="CHEBI:15378"/>
        <dbReference type="ChEBI" id="CHEBI:30616"/>
        <dbReference type="ChEBI" id="CHEBI:33019"/>
        <dbReference type="ChEBI" id="CHEBI:57502"/>
        <dbReference type="ChEBI" id="CHEBI:58437"/>
        <dbReference type="EC" id="2.7.7.18"/>
    </reaction>
</comment>
<keyword evidence="5 12" id="KW-0808">Transferase</keyword>
<dbReference type="PANTHER" id="PTHR39321">
    <property type="entry name" value="NICOTINATE-NUCLEOTIDE ADENYLYLTRANSFERASE-RELATED"/>
    <property type="match status" value="1"/>
</dbReference>
<dbReference type="eggNOG" id="COG1057">
    <property type="taxonomic scope" value="Bacteria"/>
</dbReference>
<organism evidence="12">
    <name type="scientific">Cyanothece sp. (strain PCC 7425 / ATCC 29141)</name>
    <dbReference type="NCBI Taxonomy" id="395961"/>
    <lineage>
        <taxon>Bacteria</taxon>
        <taxon>Bacillati</taxon>
        <taxon>Cyanobacteriota</taxon>
        <taxon>Cyanophyceae</taxon>
        <taxon>Gomontiellales</taxon>
        <taxon>Cyanothecaceae</taxon>
        <taxon>Cyanothece</taxon>
    </lineage>
</organism>
<dbReference type="GO" id="GO:0005524">
    <property type="term" value="F:ATP binding"/>
    <property type="evidence" value="ECO:0007669"/>
    <property type="project" value="UniProtKB-KW"/>
</dbReference>
<name>B8HVE6_CYAP4</name>
<dbReference type="GO" id="GO:0004515">
    <property type="term" value="F:nicotinate-nucleotide adenylyltransferase activity"/>
    <property type="evidence" value="ECO:0007669"/>
    <property type="project" value="UniProtKB-EC"/>
</dbReference>
<dbReference type="UniPathway" id="UPA00253">
    <property type="reaction ID" value="UER00332"/>
</dbReference>
<keyword evidence="4" id="KW-0662">Pyridine nucleotide biosynthesis</keyword>
<dbReference type="KEGG" id="cyn:Cyan7425_2237"/>
<evidence type="ECO:0000259" key="11">
    <source>
        <dbReference type="Pfam" id="PF01467"/>
    </source>
</evidence>
<dbReference type="NCBIfam" id="NF000842">
    <property type="entry name" value="PRK00071.2-1"/>
    <property type="match status" value="1"/>
</dbReference>
<comment type="function">
    <text evidence="1">Catalyzes the reversible adenylation of nicotinate mononucleotide (NaMN) to nicotinic acid adenine dinucleotide (NaAD).</text>
</comment>
<dbReference type="PANTHER" id="PTHR39321:SF3">
    <property type="entry name" value="PHOSPHOPANTETHEINE ADENYLYLTRANSFERASE"/>
    <property type="match status" value="1"/>
</dbReference>
<dbReference type="GO" id="GO:0009435">
    <property type="term" value="P:NAD+ biosynthetic process"/>
    <property type="evidence" value="ECO:0007669"/>
    <property type="project" value="UniProtKB-UniPathway"/>
</dbReference>
<dbReference type="EMBL" id="CP001344">
    <property type="protein sequence ID" value="ACL44598.1"/>
    <property type="molecule type" value="Genomic_DNA"/>
</dbReference>
<evidence type="ECO:0000256" key="7">
    <source>
        <dbReference type="ARBA" id="ARBA00022741"/>
    </source>
</evidence>
<accession>B8HVE6</accession>
<evidence type="ECO:0000256" key="8">
    <source>
        <dbReference type="ARBA" id="ARBA00022840"/>
    </source>
</evidence>
<keyword evidence="6" id="KW-0548">Nucleotidyltransferase</keyword>
<gene>
    <name evidence="12" type="ordered locus">Cyan7425_2237</name>
</gene>
<dbReference type="InterPro" id="IPR014729">
    <property type="entry name" value="Rossmann-like_a/b/a_fold"/>
</dbReference>
<dbReference type="SUPFAM" id="SSF52374">
    <property type="entry name" value="Nucleotidylyl transferase"/>
    <property type="match status" value="1"/>
</dbReference>
<evidence type="ECO:0000256" key="5">
    <source>
        <dbReference type="ARBA" id="ARBA00022679"/>
    </source>
</evidence>
<keyword evidence="7" id="KW-0547">Nucleotide-binding</keyword>
<evidence type="ECO:0000256" key="9">
    <source>
        <dbReference type="ARBA" id="ARBA00023027"/>
    </source>
</evidence>
<dbReference type="EC" id="2.7.7.18" evidence="3"/>
<evidence type="ECO:0000256" key="3">
    <source>
        <dbReference type="ARBA" id="ARBA00012389"/>
    </source>
</evidence>
<dbReference type="InterPro" id="IPR004821">
    <property type="entry name" value="Cyt_trans-like"/>
</dbReference>
<evidence type="ECO:0000256" key="10">
    <source>
        <dbReference type="ARBA" id="ARBA00048721"/>
    </source>
</evidence>
<comment type="pathway">
    <text evidence="2">Cofactor biosynthesis; NAD(+) biosynthesis; deamido-NAD(+) from nicotinate D-ribonucleotide: step 1/1.</text>
</comment>
<dbReference type="InterPro" id="IPR005248">
    <property type="entry name" value="NadD/NMNAT"/>
</dbReference>
<dbReference type="Gene3D" id="3.40.50.620">
    <property type="entry name" value="HUPs"/>
    <property type="match status" value="1"/>
</dbReference>
<keyword evidence="9" id="KW-0520">NAD</keyword>
<evidence type="ECO:0000256" key="1">
    <source>
        <dbReference type="ARBA" id="ARBA00002324"/>
    </source>
</evidence>
<feature type="domain" description="Cytidyltransferase-like" evidence="11">
    <location>
        <begin position="7"/>
        <end position="138"/>
    </location>
</feature>
<evidence type="ECO:0000256" key="2">
    <source>
        <dbReference type="ARBA" id="ARBA00005019"/>
    </source>
</evidence>
<evidence type="ECO:0000313" key="12">
    <source>
        <dbReference type="EMBL" id="ACL44598.1"/>
    </source>
</evidence>
<dbReference type="Pfam" id="PF01467">
    <property type="entry name" value="CTP_transf_like"/>
    <property type="match status" value="1"/>
</dbReference>
<evidence type="ECO:0000256" key="4">
    <source>
        <dbReference type="ARBA" id="ARBA00022642"/>
    </source>
</evidence>
<sequence length="172" mass="18964">MKLKIALFGTSADPPTRAHAAILAWLAGQFDQVVVWAADNPFKKDQTSLHHRQHMLHLLVQDLQVSHANVSLHPELSDWRTLRSVERAKQLWPTAQFTLVVGSDVVASLPHWYGVKDLLAQINLLIVHRPGANIVESDLIQLQKLGANLAIADFTGPPIHPPVTASPSPQQV</sequence>
<dbReference type="CDD" id="cd02165">
    <property type="entry name" value="NMNAT"/>
    <property type="match status" value="1"/>
</dbReference>
<keyword evidence="8" id="KW-0067">ATP-binding</keyword>
<evidence type="ECO:0000256" key="6">
    <source>
        <dbReference type="ARBA" id="ARBA00022695"/>
    </source>
</evidence>
<dbReference type="NCBIfam" id="TIGR00125">
    <property type="entry name" value="cyt_tran_rel"/>
    <property type="match status" value="1"/>
</dbReference>
<proteinExistence type="predicted"/>
<dbReference type="HOGENOM" id="CLU_069765_3_2_3"/>
<protein>
    <recommendedName>
        <fullName evidence="3">nicotinate-nucleotide adenylyltransferase</fullName>
        <ecNumber evidence="3">2.7.7.18</ecNumber>
    </recommendedName>
</protein>
<dbReference type="AlphaFoldDB" id="B8HVE6"/>